<sequence length="403" mass="47060">MQQPKRNLLEEWNTEIKKRLSNLPSNPNKIAFAAQFEFIYTVFKNTFGLPFFNAEQAGSPITEQNWLHQLLVNIDHKSSTILLLDYALLIEYAKTLEPSFFKTIKELQRNLDNLRSYFFELFTFRLLDINNIPNNKKITEGNQEKEGTFTIGNIEYLFECRKLYMPGLIGLDVKKELTGHLSIKIRDELQPKLQSNVGMIFSIKFSKTVNNATKQKFKNKIDHFIKTFNQHNGLIHTIDCNDSDEEGTFSVVNYSEEKRLQMEHENTCDVRAYLIPPEASDAPGHYRYETSTTHTVDREAVLKQVISKLKEKRRQHALSNYENRVYIFDSESFPQFRMGLFQQASMLEDDILQKEMEDSSTDDILCLIVRDYTGQNPEIAIKVFCKPKFNDVKIILEQLKSNY</sequence>
<dbReference type="EMBL" id="QKTW01000022">
    <property type="protein sequence ID" value="PZF71601.1"/>
    <property type="molecule type" value="Genomic_DNA"/>
</dbReference>
<organism evidence="1 2">
    <name type="scientific">Taibaiella soli</name>
    <dbReference type="NCBI Taxonomy" id="1649169"/>
    <lineage>
        <taxon>Bacteria</taxon>
        <taxon>Pseudomonadati</taxon>
        <taxon>Bacteroidota</taxon>
        <taxon>Chitinophagia</taxon>
        <taxon>Chitinophagales</taxon>
        <taxon>Chitinophagaceae</taxon>
        <taxon>Taibaiella</taxon>
    </lineage>
</organism>
<evidence type="ECO:0000313" key="2">
    <source>
        <dbReference type="Proteomes" id="UP000248745"/>
    </source>
</evidence>
<evidence type="ECO:0000313" key="1">
    <source>
        <dbReference type="EMBL" id="PZF71601.1"/>
    </source>
</evidence>
<proteinExistence type="predicted"/>
<protein>
    <submittedName>
        <fullName evidence="1">Uncharacterized protein</fullName>
    </submittedName>
</protein>
<keyword evidence="2" id="KW-1185">Reference proteome</keyword>
<dbReference type="AlphaFoldDB" id="A0A2W2A8K1"/>
<dbReference type="RefSeq" id="WP_110999975.1">
    <property type="nucleotide sequence ID" value="NZ_QKTW01000022.1"/>
</dbReference>
<dbReference type="OrthoDB" id="676646at2"/>
<accession>A0A2W2A8K1</accession>
<name>A0A2W2A8K1_9BACT</name>
<reference evidence="1 2" key="1">
    <citation type="submission" date="2018-06" db="EMBL/GenBank/DDBJ databases">
        <title>Mucibacter soli gen. nov., sp. nov., a new member of the family Chitinophagaceae producing mucin.</title>
        <authorList>
            <person name="Kim M.-K."/>
            <person name="Park S."/>
            <person name="Kim T.-S."/>
            <person name="Joung Y."/>
            <person name="Han J.-H."/>
            <person name="Kim S.B."/>
        </authorList>
    </citation>
    <scope>NUCLEOTIDE SEQUENCE [LARGE SCALE GENOMIC DNA]</scope>
    <source>
        <strain evidence="1 2">R1-15</strain>
    </source>
</reference>
<dbReference type="Proteomes" id="UP000248745">
    <property type="component" value="Unassembled WGS sequence"/>
</dbReference>
<comment type="caution">
    <text evidence="1">The sequence shown here is derived from an EMBL/GenBank/DDBJ whole genome shotgun (WGS) entry which is preliminary data.</text>
</comment>
<gene>
    <name evidence="1" type="ORF">DN068_16125</name>
</gene>